<feature type="transmembrane region" description="Helical" evidence="1">
    <location>
        <begin position="89"/>
        <end position="112"/>
    </location>
</feature>
<keyword evidence="3" id="KW-1185">Reference proteome</keyword>
<dbReference type="HOGENOM" id="CLU_1366198_0_0_1"/>
<dbReference type="Proteomes" id="UP000053392">
    <property type="component" value="Unassembled WGS sequence"/>
</dbReference>
<feature type="transmembrane region" description="Helical" evidence="1">
    <location>
        <begin position="166"/>
        <end position="185"/>
    </location>
</feature>
<evidence type="ECO:0000313" key="2">
    <source>
        <dbReference type="EMBL" id="KIR38723.1"/>
    </source>
</evidence>
<evidence type="ECO:0000256" key="1">
    <source>
        <dbReference type="SAM" id="Phobius"/>
    </source>
</evidence>
<keyword evidence="1" id="KW-0812">Transmembrane</keyword>
<dbReference type="EMBL" id="KN847909">
    <property type="protein sequence ID" value="KIR38723.1"/>
    <property type="molecule type" value="Genomic_DNA"/>
</dbReference>
<evidence type="ECO:0000313" key="3">
    <source>
        <dbReference type="Proteomes" id="UP000053392"/>
    </source>
</evidence>
<dbReference type="AlphaFoldDB" id="A0A0D0TSV6"/>
<protein>
    <submittedName>
        <fullName evidence="2">Uncharacterized protein</fullName>
    </submittedName>
</protein>
<keyword evidence="1" id="KW-1133">Transmembrane helix</keyword>
<sequence>MSSGDMALSTMGCTGPIVNPPDSGNAAFWNYVMVSFSFLLLLKSLGMERGSTLIVSLLEGETHVPDEAKDYVNFIYHPRRCLEPHLSTLIFLAGNVLQAITLLIVSIFIFAICRRADRILKAATIASRDLTQYPSIHPALIQIFITVGLFFVQLIMRIVEGAQGAYAYAATHPSLFTNSFLSIFLDVMKMEKQMLKGWLS</sequence>
<dbReference type="OrthoDB" id="3358017at2759"/>
<keyword evidence="1" id="KW-0472">Membrane</keyword>
<feature type="transmembrane region" description="Helical" evidence="1">
    <location>
        <begin position="139"/>
        <end position="159"/>
    </location>
</feature>
<accession>A0A0D0TSV6</accession>
<gene>
    <name evidence="2" type="ORF">I313_05361</name>
</gene>
<reference evidence="2 3" key="1">
    <citation type="submission" date="2015-01" db="EMBL/GenBank/DDBJ databases">
        <title>The Genome Sequence of Cryptococcus gattii Ram5.</title>
        <authorList>
            <consortium name="The Broad Institute Genomics Platform"/>
            <person name="Cuomo C."/>
            <person name="Litvintseva A."/>
            <person name="Chen Y."/>
            <person name="Heitman J."/>
            <person name="Sun S."/>
            <person name="Springer D."/>
            <person name="Dromer F."/>
            <person name="Young S."/>
            <person name="Zeng Q."/>
            <person name="Gargeya S."/>
            <person name="Abouelleil A."/>
            <person name="Alvarado L."/>
            <person name="Chapman S.B."/>
            <person name="Gainer-Dewar J."/>
            <person name="Goldberg J."/>
            <person name="Griggs A."/>
            <person name="Gujja S."/>
            <person name="Hansen M."/>
            <person name="Howarth C."/>
            <person name="Imamovic A."/>
            <person name="Larimer J."/>
            <person name="Murphy C."/>
            <person name="Naylor J."/>
            <person name="Pearson M."/>
            <person name="Priest M."/>
            <person name="Roberts A."/>
            <person name="Saif S."/>
            <person name="Shea T."/>
            <person name="Sykes S."/>
            <person name="Wortman J."/>
            <person name="Nusbaum C."/>
            <person name="Birren B."/>
        </authorList>
    </citation>
    <scope>NUCLEOTIDE SEQUENCE [LARGE SCALE GENOMIC DNA]</scope>
    <source>
        <strain evidence="2 3">Ram5</strain>
    </source>
</reference>
<proteinExistence type="predicted"/>
<organism evidence="2 3">
    <name type="scientific">Cryptococcus deuterogattii Ram5</name>
    <dbReference type="NCBI Taxonomy" id="1296110"/>
    <lineage>
        <taxon>Eukaryota</taxon>
        <taxon>Fungi</taxon>
        <taxon>Dikarya</taxon>
        <taxon>Basidiomycota</taxon>
        <taxon>Agaricomycotina</taxon>
        <taxon>Tremellomycetes</taxon>
        <taxon>Tremellales</taxon>
        <taxon>Cryptococcaceae</taxon>
        <taxon>Cryptococcus</taxon>
        <taxon>Cryptococcus gattii species complex</taxon>
    </lineage>
</organism>
<name>A0A0D0TSV6_9TREE</name>